<organism evidence="1 2">
    <name type="scientific">Hevea brasiliensis</name>
    <name type="common">Para rubber tree</name>
    <name type="synonym">Siphonia brasiliensis</name>
    <dbReference type="NCBI Taxonomy" id="3981"/>
    <lineage>
        <taxon>Eukaryota</taxon>
        <taxon>Viridiplantae</taxon>
        <taxon>Streptophyta</taxon>
        <taxon>Embryophyta</taxon>
        <taxon>Tracheophyta</taxon>
        <taxon>Spermatophyta</taxon>
        <taxon>Magnoliopsida</taxon>
        <taxon>eudicotyledons</taxon>
        <taxon>Gunneridae</taxon>
        <taxon>Pentapetalae</taxon>
        <taxon>rosids</taxon>
        <taxon>fabids</taxon>
        <taxon>Malpighiales</taxon>
        <taxon>Euphorbiaceae</taxon>
        <taxon>Crotonoideae</taxon>
        <taxon>Micrandreae</taxon>
        <taxon>Hevea</taxon>
    </lineage>
</organism>
<dbReference type="EMBL" id="JAAGAX010000002">
    <property type="protein sequence ID" value="KAF2321978.1"/>
    <property type="molecule type" value="Genomic_DNA"/>
</dbReference>
<sequence>MPEEEVTGGRRVFLDGVHILKQMDGNNMTSSLVGQDLRDRKVEQSTVWGFLGVYETSNDTMQVEPLVITLKEGRHIIVRVVESQNEMNMRNEVEDMWFAIDGIARTISSQREAVGLFSLCSQP</sequence>
<dbReference type="Proteomes" id="UP000467840">
    <property type="component" value="Chromosome 11"/>
</dbReference>
<gene>
    <name evidence="1" type="ORF">GH714_005141</name>
</gene>
<dbReference type="AlphaFoldDB" id="A0A6A6NBW7"/>
<reference evidence="1 2" key="1">
    <citation type="journal article" date="2020" name="Mol. Plant">
        <title>The Chromosome-Based Rubber Tree Genome Provides New Insights into Spurge Genome Evolution and Rubber Biosynthesis.</title>
        <authorList>
            <person name="Liu J."/>
            <person name="Shi C."/>
            <person name="Shi C.C."/>
            <person name="Li W."/>
            <person name="Zhang Q.J."/>
            <person name="Zhang Y."/>
            <person name="Li K."/>
            <person name="Lu H.F."/>
            <person name="Shi C."/>
            <person name="Zhu S.T."/>
            <person name="Xiao Z.Y."/>
            <person name="Nan H."/>
            <person name="Yue Y."/>
            <person name="Zhu X.G."/>
            <person name="Wu Y."/>
            <person name="Hong X.N."/>
            <person name="Fan G.Y."/>
            <person name="Tong Y."/>
            <person name="Zhang D."/>
            <person name="Mao C.L."/>
            <person name="Liu Y.L."/>
            <person name="Hao S.J."/>
            <person name="Liu W.Q."/>
            <person name="Lv M.Q."/>
            <person name="Zhang H.B."/>
            <person name="Liu Y."/>
            <person name="Hu-Tang G.R."/>
            <person name="Wang J.P."/>
            <person name="Wang J.H."/>
            <person name="Sun Y.H."/>
            <person name="Ni S.B."/>
            <person name="Chen W.B."/>
            <person name="Zhang X.C."/>
            <person name="Jiao Y.N."/>
            <person name="Eichler E.E."/>
            <person name="Li G.H."/>
            <person name="Liu X."/>
            <person name="Gao L.Z."/>
        </authorList>
    </citation>
    <scope>NUCLEOTIDE SEQUENCE [LARGE SCALE GENOMIC DNA]</scope>
    <source>
        <strain evidence="2">cv. GT1</strain>
        <tissue evidence="1">Leaf</tissue>
    </source>
</reference>
<comment type="caution">
    <text evidence="1">The sequence shown here is derived from an EMBL/GenBank/DDBJ whole genome shotgun (WGS) entry which is preliminary data.</text>
</comment>
<keyword evidence="2" id="KW-1185">Reference proteome</keyword>
<accession>A0A6A6NBW7</accession>
<proteinExistence type="predicted"/>
<evidence type="ECO:0000313" key="1">
    <source>
        <dbReference type="EMBL" id="KAF2321978.1"/>
    </source>
</evidence>
<protein>
    <submittedName>
        <fullName evidence="1">Uncharacterized protein</fullName>
    </submittedName>
</protein>
<name>A0A6A6NBW7_HEVBR</name>
<evidence type="ECO:0000313" key="2">
    <source>
        <dbReference type="Proteomes" id="UP000467840"/>
    </source>
</evidence>